<organism evidence="1 2">
    <name type="scientific">Nonomuraea mesophila</name>
    <dbReference type="NCBI Taxonomy" id="2530382"/>
    <lineage>
        <taxon>Bacteria</taxon>
        <taxon>Bacillati</taxon>
        <taxon>Actinomycetota</taxon>
        <taxon>Actinomycetes</taxon>
        <taxon>Streptosporangiales</taxon>
        <taxon>Streptosporangiaceae</taxon>
        <taxon>Nonomuraea</taxon>
    </lineage>
</organism>
<keyword evidence="2" id="KW-1185">Reference proteome</keyword>
<reference evidence="1 2" key="1">
    <citation type="submission" date="2019-03" db="EMBL/GenBank/DDBJ databases">
        <title>Draft genome sequences of novel Actinobacteria.</title>
        <authorList>
            <person name="Sahin N."/>
            <person name="Ay H."/>
            <person name="Saygin H."/>
        </authorList>
    </citation>
    <scope>NUCLEOTIDE SEQUENCE [LARGE SCALE GENOMIC DNA]</scope>
    <source>
        <strain evidence="1 2">6K102</strain>
    </source>
</reference>
<evidence type="ECO:0000313" key="1">
    <source>
        <dbReference type="EMBL" id="TDE33885.1"/>
    </source>
</evidence>
<comment type="caution">
    <text evidence="1">The sequence shown here is derived from an EMBL/GenBank/DDBJ whole genome shotgun (WGS) entry which is preliminary data.</text>
</comment>
<proteinExistence type="predicted"/>
<gene>
    <name evidence="1" type="ORF">E1295_37590</name>
</gene>
<evidence type="ECO:0000313" key="2">
    <source>
        <dbReference type="Proteomes" id="UP000295136"/>
    </source>
</evidence>
<dbReference type="EMBL" id="SMLD01000153">
    <property type="protein sequence ID" value="TDE33885.1"/>
    <property type="molecule type" value="Genomic_DNA"/>
</dbReference>
<accession>A0A4R5EHD0</accession>
<name>A0A4R5EHD0_9ACTN</name>
<protein>
    <submittedName>
        <fullName evidence="1">Uncharacterized protein</fullName>
    </submittedName>
</protein>
<dbReference type="RefSeq" id="WP_132638272.1">
    <property type="nucleotide sequence ID" value="NZ_SMLD01000153.1"/>
</dbReference>
<dbReference type="Proteomes" id="UP000295136">
    <property type="component" value="Unassembled WGS sequence"/>
</dbReference>
<dbReference type="AlphaFoldDB" id="A0A4R5EHD0"/>
<sequence length="235" mass="27334">MMYRTGFIEFAIEELHLHSATNGFHFQARIRGRYKRGRTKHACRESYVHDHVSRIARKIAQEWDVDEAAAAESAINAVLGKPAKCQDRIFRDLTASVVLSLSNETLHAFIQLRHDQARVERLRFLKEHLYAEPVLLAIEFLERNPENIEIDDLDVHKFFEFANKVQHAERWWAPLMHAWSELAKQTQSTEAVGEAMKVLLEAIQRLDFRLTERFELPTPPIVSSPNDLQGDRQRP</sequence>